<dbReference type="GeneID" id="115560072"/>
<keyword evidence="2 3" id="KW-0819">tRNA processing</keyword>
<sequence>MCQVDEEYNGLLESPVASSATKKCNKCKETTAALVLKPGESLCRGCFKEHFVHKFRAMLGKNRIIFPGEKVLLAVSGGSSSCAMLNQVQEGLGQNAHKKLRFKPGIVYIDEGCLLGQSTEKRQKTMAQINSLFKMTGFPHHIIPLEMVLNLPPSVLEPVHLATDDPAGSYKEAVDHFMQSSPVHSVDPRVDRSELSALTDATNPQLIAEAQTQTLQELFSRVKTLTAKEDLLHTLRRHLLVSTARTEGYSKLMLGENCTRLAVKLLANIALGRGAQLAVDTAFCDPRYGDIVAVKPMRDYTAKEISLYNYMWNVPYVFIPSLETKTADKSSIQRLTESFVVKLQVDFPSTVSTIYRTGEKLQTASVTEDIERAPLKCLFCMCTLDTALGETSAFQATLISEQLSNVGTTPMQASLRPDTQTKCGAPCDQQDGEEHCQAQAVCCSHKGGDSMNLESLLCYSCQQTVKDMTSVEFLPQYIMSEAQRRNRRSQIRHEISEFLLTEDGDSPSIKADS</sequence>
<gene>
    <name evidence="3" type="primary">CTU2</name>
    <name evidence="4" type="synonym">ctu2</name>
    <name evidence="3" type="synonym">NCS2</name>
</gene>
<dbReference type="RefSeq" id="XP_030235227.1">
    <property type="nucleotide sequence ID" value="XM_030379367.1"/>
</dbReference>
<name>A0A8C4ZYQ3_GADMO</name>
<keyword evidence="1 3" id="KW-0963">Cytoplasm</keyword>
<dbReference type="PANTHER" id="PTHR20882:SF14">
    <property type="entry name" value="CYTOPLASMIC TRNA 2-THIOLATION PROTEIN 2"/>
    <property type="match status" value="1"/>
</dbReference>
<dbReference type="GO" id="GO:0032447">
    <property type="term" value="P:protein urmylation"/>
    <property type="evidence" value="ECO:0007669"/>
    <property type="project" value="UniProtKB-UniRule"/>
</dbReference>
<dbReference type="PANTHER" id="PTHR20882">
    <property type="entry name" value="CYTOPLASMIC TRNA 2-THIOLATION PROTEIN 2"/>
    <property type="match status" value="1"/>
</dbReference>
<dbReference type="UniPathway" id="UPA00988"/>
<dbReference type="GO" id="GO:0005829">
    <property type="term" value="C:cytosol"/>
    <property type="evidence" value="ECO:0007669"/>
    <property type="project" value="TreeGrafter"/>
</dbReference>
<dbReference type="Pfam" id="PF10288">
    <property type="entry name" value="CTU2"/>
    <property type="match status" value="1"/>
</dbReference>
<evidence type="ECO:0000256" key="2">
    <source>
        <dbReference type="ARBA" id="ARBA00022694"/>
    </source>
</evidence>
<organism evidence="4 5">
    <name type="scientific">Gadus morhua</name>
    <name type="common">Atlantic cod</name>
    <dbReference type="NCBI Taxonomy" id="8049"/>
    <lineage>
        <taxon>Eukaryota</taxon>
        <taxon>Metazoa</taxon>
        <taxon>Chordata</taxon>
        <taxon>Craniata</taxon>
        <taxon>Vertebrata</taxon>
        <taxon>Euteleostomi</taxon>
        <taxon>Actinopterygii</taxon>
        <taxon>Neopterygii</taxon>
        <taxon>Teleostei</taxon>
        <taxon>Neoteleostei</taxon>
        <taxon>Acanthomorphata</taxon>
        <taxon>Zeiogadaria</taxon>
        <taxon>Gadariae</taxon>
        <taxon>Gadiformes</taxon>
        <taxon>Gadoidei</taxon>
        <taxon>Gadidae</taxon>
        <taxon>Gadus</taxon>
    </lineage>
</organism>
<reference evidence="4" key="1">
    <citation type="submission" date="2025-08" db="UniProtKB">
        <authorList>
            <consortium name="Ensembl"/>
        </authorList>
    </citation>
    <scope>IDENTIFICATION</scope>
</reference>
<comment type="function">
    <text evidence="3">Plays a central role in 2-thiolation of mcm(5)S(2)U at tRNA wobble positions of tRNA(Lys), tRNA(Glu) and tRNA(Gln). May act by forming a heterodimer with CTU1/ATPBD3 that ligates sulfur from thiocarboxylated URM1 onto the uridine of tRNAs at wobble position.</text>
</comment>
<evidence type="ECO:0000313" key="5">
    <source>
        <dbReference type="Proteomes" id="UP000694546"/>
    </source>
</evidence>
<dbReference type="InterPro" id="IPR014729">
    <property type="entry name" value="Rossmann-like_a/b/a_fold"/>
</dbReference>
<dbReference type="SUPFAM" id="SSF52402">
    <property type="entry name" value="Adenine nucleotide alpha hydrolases-like"/>
    <property type="match status" value="1"/>
</dbReference>
<dbReference type="GO" id="GO:0016783">
    <property type="term" value="F:sulfurtransferase activity"/>
    <property type="evidence" value="ECO:0007669"/>
    <property type="project" value="TreeGrafter"/>
</dbReference>
<reference evidence="4" key="2">
    <citation type="submission" date="2025-09" db="UniProtKB">
        <authorList>
            <consortium name="Ensembl"/>
        </authorList>
    </citation>
    <scope>IDENTIFICATION</scope>
</reference>
<comment type="similarity">
    <text evidence="3">Belongs to the CTU2/NCS2 family.</text>
</comment>
<protein>
    <recommendedName>
        <fullName evidence="3">Cytoplasmic tRNA 2-thiolation protein 2</fullName>
    </recommendedName>
</protein>
<dbReference type="Proteomes" id="UP000694546">
    <property type="component" value="Chromosome 15"/>
</dbReference>
<dbReference type="Ensembl" id="ENSGMOT00000056707.1">
    <property type="protein sequence ID" value="ENSGMOP00000023517.1"/>
    <property type="gene ID" value="ENSGMOG00000005269.2"/>
</dbReference>
<dbReference type="OMA" id="KQRKQMM"/>
<dbReference type="GeneTree" id="ENSGT00390000008797"/>
<keyword evidence="5" id="KW-1185">Reference proteome</keyword>
<evidence type="ECO:0000256" key="3">
    <source>
        <dbReference type="HAMAP-Rule" id="MF_03054"/>
    </source>
</evidence>
<dbReference type="AlphaFoldDB" id="A0A8C4ZYQ3"/>
<dbReference type="InterPro" id="IPR019407">
    <property type="entry name" value="CTU2"/>
</dbReference>
<comment type="pathway">
    <text evidence="3">tRNA modification; 5-methoxycarbonylmethyl-2-thiouridine-tRNA biosynthesis.</text>
</comment>
<comment type="subcellular location">
    <subcellularLocation>
        <location evidence="3">Cytoplasm</location>
    </subcellularLocation>
</comment>
<accession>A0A8C4ZYQ3</accession>
<dbReference type="HAMAP" id="MF_03054">
    <property type="entry name" value="CTU2"/>
    <property type="match status" value="1"/>
</dbReference>
<dbReference type="GO" id="GO:0016779">
    <property type="term" value="F:nucleotidyltransferase activity"/>
    <property type="evidence" value="ECO:0007669"/>
    <property type="project" value="UniProtKB-UniRule"/>
</dbReference>
<evidence type="ECO:0000313" key="4">
    <source>
        <dbReference type="Ensembl" id="ENSGMOP00000023517.1"/>
    </source>
</evidence>
<proteinExistence type="inferred from homology"/>
<dbReference type="GO" id="GO:0000049">
    <property type="term" value="F:tRNA binding"/>
    <property type="evidence" value="ECO:0007669"/>
    <property type="project" value="InterPro"/>
</dbReference>
<dbReference type="Gene3D" id="3.40.50.620">
    <property type="entry name" value="HUPs"/>
    <property type="match status" value="1"/>
</dbReference>
<evidence type="ECO:0000256" key="1">
    <source>
        <dbReference type="ARBA" id="ARBA00022490"/>
    </source>
</evidence>
<dbReference type="GO" id="GO:0002143">
    <property type="term" value="P:tRNA wobble position uridine thiolation"/>
    <property type="evidence" value="ECO:0007669"/>
    <property type="project" value="TreeGrafter"/>
</dbReference>